<comment type="caution">
    <text evidence="3">The sequence shown here is derived from an EMBL/GenBank/DDBJ whole genome shotgun (WGS) entry which is preliminary data.</text>
</comment>
<feature type="signal peptide" evidence="2">
    <location>
        <begin position="1"/>
        <end position="23"/>
    </location>
</feature>
<feature type="chain" id="PRO_5035865052" evidence="2">
    <location>
        <begin position="24"/>
        <end position="710"/>
    </location>
</feature>
<sequence length="710" mass="80924">MRYPLRVLLPWLINLGFMILVGLKNQHFPSPIGCVRRNELVQHLFDSKQKGIRRQASHGKISARPSDPRTIVSSTEQNSQFPSHLIQQQLTITRPEGNWHQQQQSQENTPLADAVNDDIAVSKPSSLSGKQIRVIQKLLAKAFRHSRFGETRLLIQKILFKLIRWSGMEEPTFKSNSPHYFAKPAVNGTKAEVCPEHYGNAKEGHIDFENVYKTESCDRIPLEQLVEILAYSESCTQAQHFITRIRAIYPRLSIQMAIHSGPSDLGSEICLKQLPQVRFHYGKKDVGATWIELAKPGNTKYILVGRNMVEFTHYTDLDRMLRVLHSLQVDIVGGAVRLEPEGRWYVGCYQTNIRNFTIRIQPGHDMSAQSCAYCDYIASPFLIRRELFQEYLAPSSSMYGLIPFVDFFLQFTTQYFGQPAIQTVACIDILFHVAGHNTWRGYGLAETRRDAWKPLVRKWSVDHLILPGAVEHKWQCSQVTIQCDYFKSRGMALPGCCLEDLAYCLKVFLKLASKYNLSTFPAEGSNLGAVKTYGGILPWERDADVYWDAYGFQTISGPIARELAAYPTCSLGSVEYNTIYNEDIKKCSVLMRHCLSYTIHSNYWHLELYGLPWMISENLYGLANPTQVYIDGLWTRAMPNPGKAARNRYGDNVLGHIEHWMDYGKATSWTNYTNVEIAPFLPCPTGAVPHSCLQENFLPYGNIQFQDVPI</sequence>
<evidence type="ECO:0000313" key="3">
    <source>
        <dbReference type="EMBL" id="KAF7259423.1"/>
    </source>
</evidence>
<gene>
    <name evidence="3" type="ORF">EG68_02869</name>
</gene>
<reference evidence="3" key="1">
    <citation type="submission" date="2019-07" db="EMBL/GenBank/DDBJ databases">
        <title>Annotation for the trematode Paragonimus miyazaki's.</title>
        <authorList>
            <person name="Choi Y.-J."/>
        </authorList>
    </citation>
    <scope>NUCLEOTIDE SEQUENCE</scope>
    <source>
        <strain evidence="3">Japan</strain>
    </source>
</reference>
<name>A0A8S9Z237_9TREM</name>
<proteinExistence type="predicted"/>
<evidence type="ECO:0000313" key="4">
    <source>
        <dbReference type="Proteomes" id="UP000822476"/>
    </source>
</evidence>
<dbReference type="PANTHER" id="PTHR13627:SF34">
    <property type="entry name" value="RIBITOL-5-PHOSPHATE TRANSFERASE"/>
    <property type="match status" value="1"/>
</dbReference>
<dbReference type="OrthoDB" id="6358690at2759"/>
<protein>
    <submittedName>
        <fullName evidence="3">Uncharacterized protein</fullName>
    </submittedName>
</protein>
<dbReference type="InterPro" id="IPR052613">
    <property type="entry name" value="LicD_transferase"/>
</dbReference>
<dbReference type="EMBL" id="JTDE01001204">
    <property type="protein sequence ID" value="KAF7259423.1"/>
    <property type="molecule type" value="Genomic_DNA"/>
</dbReference>
<feature type="compositionally biased region" description="Polar residues" evidence="1">
    <location>
        <begin position="71"/>
        <end position="82"/>
    </location>
</feature>
<dbReference type="PANTHER" id="PTHR13627">
    <property type="entry name" value="FUKUTIN RELATED PROTEIN"/>
    <property type="match status" value="1"/>
</dbReference>
<dbReference type="Proteomes" id="UP000822476">
    <property type="component" value="Unassembled WGS sequence"/>
</dbReference>
<accession>A0A8S9Z237</accession>
<feature type="region of interest" description="Disordered" evidence="1">
    <location>
        <begin position="53"/>
        <end position="82"/>
    </location>
</feature>
<organism evidence="3 4">
    <name type="scientific">Paragonimus skrjabini miyazakii</name>
    <dbReference type="NCBI Taxonomy" id="59628"/>
    <lineage>
        <taxon>Eukaryota</taxon>
        <taxon>Metazoa</taxon>
        <taxon>Spiralia</taxon>
        <taxon>Lophotrochozoa</taxon>
        <taxon>Platyhelminthes</taxon>
        <taxon>Trematoda</taxon>
        <taxon>Digenea</taxon>
        <taxon>Plagiorchiida</taxon>
        <taxon>Troglotremata</taxon>
        <taxon>Troglotrematidae</taxon>
        <taxon>Paragonimus</taxon>
    </lineage>
</organism>
<keyword evidence="2" id="KW-0732">Signal</keyword>
<keyword evidence="4" id="KW-1185">Reference proteome</keyword>
<dbReference type="AlphaFoldDB" id="A0A8S9Z237"/>
<evidence type="ECO:0000256" key="2">
    <source>
        <dbReference type="SAM" id="SignalP"/>
    </source>
</evidence>
<evidence type="ECO:0000256" key="1">
    <source>
        <dbReference type="SAM" id="MobiDB-lite"/>
    </source>
</evidence>